<dbReference type="FunFam" id="1.20.1740.10:FF:000052">
    <property type="entry name" value="Lysine histidine transporter-like 3"/>
    <property type="match status" value="1"/>
</dbReference>
<comment type="subcellular location">
    <subcellularLocation>
        <location evidence="1">Membrane</location>
        <topology evidence="1">Multi-pass membrane protein</topology>
    </subcellularLocation>
</comment>
<keyword evidence="8" id="KW-1185">Reference proteome</keyword>
<evidence type="ECO:0000256" key="4">
    <source>
        <dbReference type="ARBA" id="ARBA00023136"/>
    </source>
</evidence>
<comment type="caution">
    <text evidence="7">The sequence shown here is derived from an EMBL/GenBank/DDBJ whole genome shotgun (WGS) entry which is preliminary data.</text>
</comment>
<evidence type="ECO:0000259" key="6">
    <source>
        <dbReference type="Pfam" id="PF01490"/>
    </source>
</evidence>
<dbReference type="PANTHER" id="PTHR22950">
    <property type="entry name" value="AMINO ACID TRANSPORTER"/>
    <property type="match status" value="1"/>
</dbReference>
<evidence type="ECO:0000256" key="2">
    <source>
        <dbReference type="ARBA" id="ARBA00022692"/>
    </source>
</evidence>
<keyword evidence="2 5" id="KW-0812">Transmembrane</keyword>
<protein>
    <recommendedName>
        <fullName evidence="6">Amino acid transporter transmembrane domain-containing protein</fullName>
    </recommendedName>
</protein>
<feature type="domain" description="Amino acid transporter transmembrane" evidence="6">
    <location>
        <begin position="38"/>
        <end position="426"/>
    </location>
</feature>
<feature type="transmembrane region" description="Helical" evidence="5">
    <location>
        <begin position="124"/>
        <end position="146"/>
    </location>
</feature>
<keyword evidence="4 5" id="KW-0472">Membrane</keyword>
<dbReference type="AlphaFoldDB" id="A0A9D4IRR4"/>
<dbReference type="GO" id="GO:0005774">
    <property type="term" value="C:vacuolar membrane"/>
    <property type="evidence" value="ECO:0007669"/>
    <property type="project" value="TreeGrafter"/>
</dbReference>
<feature type="transmembrane region" description="Helical" evidence="5">
    <location>
        <begin position="65"/>
        <end position="83"/>
    </location>
</feature>
<dbReference type="Pfam" id="PF01490">
    <property type="entry name" value="Aa_trans"/>
    <property type="match status" value="1"/>
</dbReference>
<sequence length="456" mass="49266">MEVEIRYSKSPYNEETIAIINEGKPYVSPDVLNGKGLGVLTTCVFIVGVIAGTGFLTLPKAIDNAGWIGFLLVLVCCFLSAYTGHVLGKCWTLAQERNPDLTQGSIRYPYPAIGELAYGTFGRYLVSLSLNFTQFGGTVVLVLLAAENIVKLLPDGSKFNCCLVALTVGCVMTPFTWLGTPKEFWGIAVIATLATATTSIILFVSVIIHSADIDVSDVTHSDVTVTTFFTAYGTICFAYNGHSCFPTFQSDMKEPKKFGKALFIGYLVVFAMYTPSSSVAYFIYGSRVEPNILNTLPMSATTTIISLLMTAHILSTIVIGINPLSQEIEHVLKVPERFTWKRILTRTVVMGAVLFVALSVPHFSSVLALVGGSTITILSFICPPLFYLKLCKATKSTSERYIPLHTRVLLYEIIFVGLVAGIATSYSAVSDLASNKFTVPCYVDAVRACPAGTGGG</sequence>
<gene>
    <name evidence="7" type="ORF">DPMN_160548</name>
</gene>
<feature type="transmembrane region" description="Helical" evidence="5">
    <location>
        <begin position="343"/>
        <end position="360"/>
    </location>
</feature>
<evidence type="ECO:0000256" key="3">
    <source>
        <dbReference type="ARBA" id="ARBA00022989"/>
    </source>
</evidence>
<name>A0A9D4IRR4_DREPO</name>
<dbReference type="PANTHER" id="PTHR22950:SF703">
    <property type="entry name" value="AMINO ACID TRANSPORTER TRANSMEMBRANE DOMAIN-CONTAINING PROTEIN"/>
    <property type="match status" value="1"/>
</dbReference>
<feature type="transmembrane region" description="Helical" evidence="5">
    <location>
        <begin position="37"/>
        <end position="58"/>
    </location>
</feature>
<feature type="transmembrane region" description="Helical" evidence="5">
    <location>
        <begin position="158"/>
        <end position="178"/>
    </location>
</feature>
<dbReference type="InterPro" id="IPR013057">
    <property type="entry name" value="AA_transpt_TM"/>
</dbReference>
<keyword evidence="3 5" id="KW-1133">Transmembrane helix</keyword>
<dbReference type="Proteomes" id="UP000828390">
    <property type="component" value="Unassembled WGS sequence"/>
</dbReference>
<evidence type="ECO:0000256" key="5">
    <source>
        <dbReference type="SAM" id="Phobius"/>
    </source>
</evidence>
<feature type="transmembrane region" description="Helical" evidence="5">
    <location>
        <begin position="366"/>
        <end position="388"/>
    </location>
</feature>
<reference evidence="7" key="1">
    <citation type="journal article" date="2019" name="bioRxiv">
        <title>The Genome of the Zebra Mussel, Dreissena polymorpha: A Resource for Invasive Species Research.</title>
        <authorList>
            <person name="McCartney M.A."/>
            <person name="Auch B."/>
            <person name="Kono T."/>
            <person name="Mallez S."/>
            <person name="Zhang Y."/>
            <person name="Obille A."/>
            <person name="Becker A."/>
            <person name="Abrahante J.E."/>
            <person name="Garbe J."/>
            <person name="Badalamenti J.P."/>
            <person name="Herman A."/>
            <person name="Mangelson H."/>
            <person name="Liachko I."/>
            <person name="Sullivan S."/>
            <person name="Sone E.D."/>
            <person name="Koren S."/>
            <person name="Silverstein K.A.T."/>
            <person name="Beckman K.B."/>
            <person name="Gohl D.M."/>
        </authorList>
    </citation>
    <scope>NUCLEOTIDE SEQUENCE</scope>
    <source>
        <strain evidence="7">Duluth1</strain>
        <tissue evidence="7">Whole animal</tissue>
    </source>
</reference>
<feature type="transmembrane region" description="Helical" evidence="5">
    <location>
        <begin position="261"/>
        <end position="284"/>
    </location>
</feature>
<evidence type="ECO:0000256" key="1">
    <source>
        <dbReference type="ARBA" id="ARBA00004141"/>
    </source>
</evidence>
<evidence type="ECO:0000313" key="7">
    <source>
        <dbReference type="EMBL" id="KAH3782629.1"/>
    </source>
</evidence>
<feature type="transmembrane region" description="Helical" evidence="5">
    <location>
        <begin position="304"/>
        <end position="322"/>
    </location>
</feature>
<reference evidence="7" key="2">
    <citation type="submission" date="2020-11" db="EMBL/GenBank/DDBJ databases">
        <authorList>
            <person name="McCartney M.A."/>
            <person name="Auch B."/>
            <person name="Kono T."/>
            <person name="Mallez S."/>
            <person name="Becker A."/>
            <person name="Gohl D.M."/>
            <person name="Silverstein K.A.T."/>
            <person name="Koren S."/>
            <person name="Bechman K.B."/>
            <person name="Herman A."/>
            <person name="Abrahante J.E."/>
            <person name="Garbe J."/>
        </authorList>
    </citation>
    <scope>NUCLEOTIDE SEQUENCE</scope>
    <source>
        <strain evidence="7">Duluth1</strain>
        <tissue evidence="7">Whole animal</tissue>
    </source>
</reference>
<dbReference type="GO" id="GO:0015179">
    <property type="term" value="F:L-amino acid transmembrane transporter activity"/>
    <property type="evidence" value="ECO:0007669"/>
    <property type="project" value="TreeGrafter"/>
</dbReference>
<proteinExistence type="predicted"/>
<feature type="transmembrane region" description="Helical" evidence="5">
    <location>
        <begin position="184"/>
        <end position="208"/>
    </location>
</feature>
<dbReference type="OrthoDB" id="655540at2759"/>
<feature type="transmembrane region" description="Helical" evidence="5">
    <location>
        <begin position="409"/>
        <end position="429"/>
    </location>
</feature>
<dbReference type="EMBL" id="JAIWYP010000008">
    <property type="protein sequence ID" value="KAH3782629.1"/>
    <property type="molecule type" value="Genomic_DNA"/>
</dbReference>
<evidence type="ECO:0000313" key="8">
    <source>
        <dbReference type="Proteomes" id="UP000828390"/>
    </source>
</evidence>
<organism evidence="7 8">
    <name type="scientific">Dreissena polymorpha</name>
    <name type="common">Zebra mussel</name>
    <name type="synonym">Mytilus polymorpha</name>
    <dbReference type="NCBI Taxonomy" id="45954"/>
    <lineage>
        <taxon>Eukaryota</taxon>
        <taxon>Metazoa</taxon>
        <taxon>Spiralia</taxon>
        <taxon>Lophotrochozoa</taxon>
        <taxon>Mollusca</taxon>
        <taxon>Bivalvia</taxon>
        <taxon>Autobranchia</taxon>
        <taxon>Heteroconchia</taxon>
        <taxon>Euheterodonta</taxon>
        <taxon>Imparidentia</taxon>
        <taxon>Neoheterodontei</taxon>
        <taxon>Myida</taxon>
        <taxon>Dreissenoidea</taxon>
        <taxon>Dreissenidae</taxon>
        <taxon>Dreissena</taxon>
    </lineage>
</organism>
<accession>A0A9D4IRR4</accession>